<evidence type="ECO:0000256" key="2">
    <source>
        <dbReference type="ARBA" id="ARBA00022679"/>
    </source>
</evidence>
<dbReference type="EMBL" id="CP008953">
    <property type="protein sequence ID" value="AIG73236.1"/>
    <property type="molecule type" value="Genomic_DNA"/>
</dbReference>
<sequence>MEKVRFTEEKATMLATLYGRALDARGERPILGDKAADEAVKQIDYDFASLGVNADMGLTVALRAKPMDEWAASFLREHPDATVVQLGCGMDSRVYRVDPPPTVRWFDVDYPEVVDLRARLYPERDGYRTIGSSVTDFGWIDEIPSDKPGLVIAEGLTMYLRPSEGEELLRRLIAHFPQGGEMVFDIFSRLGIKLQKLNPVVRKANATLYWGIDEISELERLGLTLVSKLDSTDYATPEVKDRLSGSMRAQLWFAGLFPAFKKMGRILRMRF</sequence>
<accession>A0A075ULF8</accession>
<evidence type="ECO:0000313" key="3">
    <source>
        <dbReference type="EMBL" id="AIG73236.1"/>
    </source>
</evidence>
<evidence type="ECO:0000313" key="4">
    <source>
        <dbReference type="Proteomes" id="UP000028492"/>
    </source>
</evidence>
<dbReference type="HOGENOM" id="CLU_069348_2_0_11"/>
<dbReference type="GO" id="GO:0032259">
    <property type="term" value="P:methylation"/>
    <property type="evidence" value="ECO:0007669"/>
    <property type="project" value="UniProtKB-KW"/>
</dbReference>
<name>A0A075ULF8_9PSEU</name>
<proteinExistence type="predicted"/>
<dbReference type="InterPro" id="IPR029063">
    <property type="entry name" value="SAM-dependent_MTases_sf"/>
</dbReference>
<keyword evidence="4" id="KW-1185">Reference proteome</keyword>
<dbReference type="EC" id="2.1.1.-" evidence="3"/>
<dbReference type="KEGG" id="aja:AJAP_01500"/>
<gene>
    <name evidence="3" type="primary">tcmP</name>
    <name evidence="3" type="ORF">AJAP_01500</name>
</gene>
<organism evidence="3 4">
    <name type="scientific">Amycolatopsis japonica</name>
    <dbReference type="NCBI Taxonomy" id="208439"/>
    <lineage>
        <taxon>Bacteria</taxon>
        <taxon>Bacillati</taxon>
        <taxon>Actinomycetota</taxon>
        <taxon>Actinomycetes</taxon>
        <taxon>Pseudonocardiales</taxon>
        <taxon>Pseudonocardiaceae</taxon>
        <taxon>Amycolatopsis</taxon>
        <taxon>Amycolatopsis japonica group</taxon>
    </lineage>
</organism>
<protein>
    <submittedName>
        <fullName evidence="3">Tetracenomycin polyketide synthesis O-methyltransferase TcmP</fullName>
        <ecNumber evidence="3">2.1.1.-</ecNumber>
    </submittedName>
</protein>
<dbReference type="GO" id="GO:0008168">
    <property type="term" value="F:methyltransferase activity"/>
    <property type="evidence" value="ECO:0007669"/>
    <property type="project" value="UniProtKB-KW"/>
</dbReference>
<dbReference type="STRING" id="208439.AJAP_01500"/>
<dbReference type="Proteomes" id="UP000028492">
    <property type="component" value="Chromosome"/>
</dbReference>
<evidence type="ECO:0000256" key="1">
    <source>
        <dbReference type="ARBA" id="ARBA00022603"/>
    </source>
</evidence>
<reference evidence="3 4" key="1">
    <citation type="journal article" date="2014" name="J. Biotechnol.">
        <title>Complete genome sequence of the actinobacterium Amycolatopsis japonica MG417-CF17(T) (=DSM 44213T) producing (S,S)-N,N'-ethylenediaminedisuccinic acid.</title>
        <authorList>
            <person name="Stegmann E."/>
            <person name="Albersmeier A."/>
            <person name="Spohn M."/>
            <person name="Gert H."/>
            <person name="Weber T."/>
            <person name="Wohlleben W."/>
            <person name="Kalinowski J."/>
            <person name="Ruckert C."/>
        </authorList>
    </citation>
    <scope>NUCLEOTIDE SEQUENCE [LARGE SCALE GENOMIC DNA]</scope>
    <source>
        <strain evidence="4">MG417-CF17 (DSM 44213)</strain>
    </source>
</reference>
<dbReference type="Pfam" id="PF04072">
    <property type="entry name" value="LCM"/>
    <property type="match status" value="1"/>
</dbReference>
<dbReference type="InterPro" id="IPR007213">
    <property type="entry name" value="Ppm1/Ppm2/Tcmp"/>
</dbReference>
<dbReference type="SUPFAM" id="SSF53335">
    <property type="entry name" value="S-adenosyl-L-methionine-dependent methyltransferases"/>
    <property type="match status" value="1"/>
</dbReference>
<keyword evidence="1 3" id="KW-0489">Methyltransferase</keyword>
<dbReference type="eggNOG" id="COG3315">
    <property type="taxonomic scope" value="Bacteria"/>
</dbReference>
<dbReference type="PANTHER" id="PTHR43619">
    <property type="entry name" value="S-ADENOSYL-L-METHIONINE-DEPENDENT METHYLTRANSFERASE YKTD-RELATED"/>
    <property type="match status" value="1"/>
</dbReference>
<dbReference type="Gene3D" id="3.40.50.150">
    <property type="entry name" value="Vaccinia Virus protein VP39"/>
    <property type="match status" value="1"/>
</dbReference>
<dbReference type="PIRSF" id="PIRSF028177">
    <property type="entry name" value="Polyketide_synth_Omtfrase_TcmP"/>
    <property type="match status" value="1"/>
</dbReference>
<dbReference type="AlphaFoldDB" id="A0A075ULF8"/>
<keyword evidence="2 3" id="KW-0808">Transferase</keyword>
<dbReference type="InterPro" id="IPR016874">
    <property type="entry name" value="TcmP-like"/>
</dbReference>
<dbReference type="RefSeq" id="WP_038507654.1">
    <property type="nucleotide sequence ID" value="NZ_CP008953.1"/>
</dbReference>
<dbReference type="PANTHER" id="PTHR43619:SF2">
    <property type="entry name" value="S-ADENOSYL-L-METHIONINE-DEPENDENT METHYLTRANSFERASES SUPERFAMILY PROTEIN"/>
    <property type="match status" value="1"/>
</dbReference>